<protein>
    <submittedName>
        <fullName evidence="1">Uncharacterized protein</fullName>
    </submittedName>
</protein>
<dbReference type="EMBL" id="UINC01089187">
    <property type="protein sequence ID" value="SVC40062.1"/>
    <property type="molecule type" value="Genomic_DNA"/>
</dbReference>
<dbReference type="AlphaFoldDB" id="A0A382LYB1"/>
<gene>
    <name evidence="1" type="ORF">METZ01_LOCUS292916</name>
</gene>
<evidence type="ECO:0000313" key="1">
    <source>
        <dbReference type="EMBL" id="SVC40062.1"/>
    </source>
</evidence>
<name>A0A382LYB1_9ZZZZ</name>
<proteinExistence type="predicted"/>
<sequence>MLDTKNDLLTVIKGSSGEPLVGAVWRYPNSKAYRHRPTDEYKARVVSCAAIGQELIPR</sequence>
<organism evidence="1">
    <name type="scientific">marine metagenome</name>
    <dbReference type="NCBI Taxonomy" id="408172"/>
    <lineage>
        <taxon>unclassified sequences</taxon>
        <taxon>metagenomes</taxon>
        <taxon>ecological metagenomes</taxon>
    </lineage>
</organism>
<accession>A0A382LYB1</accession>
<reference evidence="1" key="1">
    <citation type="submission" date="2018-05" db="EMBL/GenBank/DDBJ databases">
        <authorList>
            <person name="Lanie J.A."/>
            <person name="Ng W.-L."/>
            <person name="Kazmierczak K.M."/>
            <person name="Andrzejewski T.M."/>
            <person name="Davidsen T.M."/>
            <person name="Wayne K.J."/>
            <person name="Tettelin H."/>
            <person name="Glass J.I."/>
            <person name="Rusch D."/>
            <person name="Podicherti R."/>
            <person name="Tsui H.-C.T."/>
            <person name="Winkler M.E."/>
        </authorList>
    </citation>
    <scope>NUCLEOTIDE SEQUENCE</scope>
</reference>